<protein>
    <submittedName>
        <fullName evidence="2">Uncharacterized protein</fullName>
    </submittedName>
</protein>
<evidence type="ECO:0000313" key="3">
    <source>
        <dbReference type="Proteomes" id="UP000308199"/>
    </source>
</evidence>
<reference evidence="2 3" key="1">
    <citation type="submission" date="2019-02" db="EMBL/GenBank/DDBJ databases">
        <title>Genome sequencing of the rare red list fungi Phellinidium pouzarii.</title>
        <authorList>
            <person name="Buettner E."/>
            <person name="Kellner H."/>
        </authorList>
    </citation>
    <scope>NUCLEOTIDE SEQUENCE [LARGE SCALE GENOMIC DNA]</scope>
    <source>
        <strain evidence="2 3">DSM 108285</strain>
    </source>
</reference>
<feature type="region of interest" description="Disordered" evidence="1">
    <location>
        <begin position="54"/>
        <end position="96"/>
    </location>
</feature>
<feature type="region of interest" description="Disordered" evidence="1">
    <location>
        <begin position="367"/>
        <end position="391"/>
    </location>
</feature>
<feature type="region of interest" description="Disordered" evidence="1">
    <location>
        <begin position="173"/>
        <end position="283"/>
    </location>
</feature>
<evidence type="ECO:0000256" key="1">
    <source>
        <dbReference type="SAM" id="MobiDB-lite"/>
    </source>
</evidence>
<keyword evidence="3" id="KW-1185">Reference proteome</keyword>
<name>A0A4S4LDI6_9AGAM</name>
<feature type="region of interest" description="Disordered" evidence="1">
    <location>
        <begin position="630"/>
        <end position="649"/>
    </location>
</feature>
<organism evidence="2 3">
    <name type="scientific">Phellinidium pouzarii</name>
    <dbReference type="NCBI Taxonomy" id="167371"/>
    <lineage>
        <taxon>Eukaryota</taxon>
        <taxon>Fungi</taxon>
        <taxon>Dikarya</taxon>
        <taxon>Basidiomycota</taxon>
        <taxon>Agaricomycotina</taxon>
        <taxon>Agaricomycetes</taxon>
        <taxon>Hymenochaetales</taxon>
        <taxon>Hymenochaetaceae</taxon>
        <taxon>Phellinidium</taxon>
    </lineage>
</organism>
<dbReference type="AlphaFoldDB" id="A0A4S4LDI6"/>
<feature type="region of interest" description="Disordered" evidence="1">
    <location>
        <begin position="409"/>
        <end position="438"/>
    </location>
</feature>
<proteinExistence type="predicted"/>
<sequence length="649" mass="70371">MSVRRPPLAVYSAKRRQRSISNPHPRPVPSSSPLKQLGEQDANLSIEEMSHRMIKRSRSSLKRTYSGPDSAKAASVGASPVDRPLNETRPTKKIKTNARIPLQTILEPSMNNKNTQDMLVDEEGTVDMDLTSVAQLKTPVPREGQAIPDDTTMNEESDFLSPLPTSHTAKRVVAHRSNSNLKENIPQKTLTDGNNIHLSPAPNDLASPFHSRPASPNSAQSAIKNKIRKRLSRTRSVGTDLRRRATMRSFSRVVSPVSNTSSPGMHRHPSLPSSQSSQKKENQDWFVPARLQQPIGQKATSNGKASHTPFVRESSFFNAIPEACSTPVSKNRVFTGAPPPSPGFAEDLDATPRLPLSLRQTTLFKGQTGSIAGEPTPRAQPMPRAEPTPRAQPIEDVDTSIFLRTEDSLFPDSLPSVDSQSPGNPSNTPLIETTSNTQPEHQRLTRHLSQDSIFSSVCDFSLSPTIEQSATVVPAANTSNKRILISNTLIMAPPSSPTVAPVSPASSDGDELRDMFSILGLDEDDYWFTSSFVASSNSHSAAATSSDIKVKKGKRNISSSSKNVKQAVAGDKRRTSSGSSASASSAFNAGARLRKNIKPRALVNHAGKNPTKQSRQMPTVKMKICDEPIQANDSSDELDFLKSPGAPAF</sequence>
<gene>
    <name evidence="2" type="ORF">EW145_g1694</name>
</gene>
<feature type="region of interest" description="Disordered" evidence="1">
    <location>
        <begin position="543"/>
        <end position="621"/>
    </location>
</feature>
<dbReference type="EMBL" id="SGPK01000049">
    <property type="protein sequence ID" value="THH09906.1"/>
    <property type="molecule type" value="Genomic_DNA"/>
</dbReference>
<dbReference type="OrthoDB" id="3261138at2759"/>
<feature type="compositionally biased region" description="Low complexity" evidence="1">
    <location>
        <begin position="576"/>
        <end position="591"/>
    </location>
</feature>
<dbReference type="Proteomes" id="UP000308199">
    <property type="component" value="Unassembled WGS sequence"/>
</dbReference>
<comment type="caution">
    <text evidence="2">The sequence shown here is derived from an EMBL/GenBank/DDBJ whole genome shotgun (WGS) entry which is preliminary data.</text>
</comment>
<feature type="region of interest" description="Disordered" evidence="1">
    <location>
        <begin position="1"/>
        <end position="42"/>
    </location>
</feature>
<feature type="compositionally biased region" description="Polar residues" evidence="1">
    <location>
        <begin position="214"/>
        <end position="223"/>
    </location>
</feature>
<accession>A0A4S4LDI6</accession>
<evidence type="ECO:0000313" key="2">
    <source>
        <dbReference type="EMBL" id="THH09906.1"/>
    </source>
</evidence>
<feature type="compositionally biased region" description="Polar residues" evidence="1">
    <location>
        <begin position="176"/>
        <end position="197"/>
    </location>
</feature>
<feature type="compositionally biased region" description="Polar residues" evidence="1">
    <location>
        <begin position="416"/>
        <end position="438"/>
    </location>
</feature>